<organism evidence="1">
    <name type="scientific">uncultured Aureispira sp</name>
    <dbReference type="NCBI Taxonomy" id="1331704"/>
    <lineage>
        <taxon>Bacteria</taxon>
        <taxon>Pseudomonadati</taxon>
        <taxon>Bacteroidota</taxon>
        <taxon>Saprospiria</taxon>
        <taxon>Saprospirales</taxon>
        <taxon>Saprospiraceae</taxon>
        <taxon>Aureispira</taxon>
        <taxon>environmental samples</taxon>
    </lineage>
</organism>
<accession>A0A6S6UAR4</accession>
<proteinExistence type="predicted"/>
<dbReference type="EMBL" id="CACVAQ010000444">
    <property type="protein sequence ID" value="CAA6828879.1"/>
    <property type="molecule type" value="Genomic_DNA"/>
</dbReference>
<name>A0A6S6UAR4_9BACT</name>
<gene>
    <name evidence="1" type="ORF">HELGO_WM23028</name>
</gene>
<dbReference type="AlphaFoldDB" id="A0A6S6UAR4"/>
<reference evidence="1" key="1">
    <citation type="submission" date="2020-01" db="EMBL/GenBank/DDBJ databases">
        <authorList>
            <person name="Meier V. D."/>
            <person name="Meier V D."/>
        </authorList>
    </citation>
    <scope>NUCLEOTIDE SEQUENCE</scope>
    <source>
        <strain evidence="1">HLG_WM_MAG_10</strain>
    </source>
</reference>
<protein>
    <submittedName>
        <fullName evidence="1">Uncharacterized protein</fullName>
    </submittedName>
</protein>
<evidence type="ECO:0000313" key="1">
    <source>
        <dbReference type="EMBL" id="CAA6828879.1"/>
    </source>
</evidence>
<sequence>MQSTSLAKKIILGYEILKKIITRLKSIRFSRIQLQTNKRGKKKEAIFSDRLLSYVGHLKKEPKELTL</sequence>